<reference evidence="3" key="1">
    <citation type="submission" date="2016-05" db="EMBL/GenBank/DDBJ databases">
        <authorList>
            <person name="Lavstsen T."/>
            <person name="Jespersen J.S."/>
        </authorList>
    </citation>
    <scope>NUCLEOTIDE SEQUENCE</scope>
    <source>
        <tissue evidence="3">Brain</tissue>
    </source>
</reference>
<keyword evidence="2" id="KW-0472">Membrane</keyword>
<organism evidence="3">
    <name type="scientific">Nothobranchius pienaari</name>
    <dbReference type="NCBI Taxonomy" id="704102"/>
    <lineage>
        <taxon>Eukaryota</taxon>
        <taxon>Metazoa</taxon>
        <taxon>Chordata</taxon>
        <taxon>Craniata</taxon>
        <taxon>Vertebrata</taxon>
        <taxon>Euteleostomi</taxon>
        <taxon>Actinopterygii</taxon>
        <taxon>Neopterygii</taxon>
        <taxon>Teleostei</taxon>
        <taxon>Neoteleostei</taxon>
        <taxon>Acanthomorphata</taxon>
        <taxon>Ovalentaria</taxon>
        <taxon>Atherinomorphae</taxon>
        <taxon>Cyprinodontiformes</taxon>
        <taxon>Nothobranchiidae</taxon>
        <taxon>Nothobranchius</taxon>
    </lineage>
</organism>
<dbReference type="AlphaFoldDB" id="A0A1A8P6K5"/>
<name>A0A1A8P6K5_9TELE</name>
<feature type="non-terminal residue" evidence="3">
    <location>
        <position position="1"/>
    </location>
</feature>
<dbReference type="EMBL" id="HAEG01006525">
    <property type="protein sequence ID" value="SBR76955.1"/>
    <property type="molecule type" value="Transcribed_RNA"/>
</dbReference>
<feature type="transmembrane region" description="Helical" evidence="2">
    <location>
        <begin position="71"/>
        <end position="94"/>
    </location>
</feature>
<protein>
    <submittedName>
        <fullName evidence="3">THAP domain containing 6</fullName>
    </submittedName>
</protein>
<feature type="region of interest" description="Disordered" evidence="1">
    <location>
        <begin position="19"/>
        <end position="39"/>
    </location>
</feature>
<sequence>SPRIFLCFFATGRETRKLGSDEGAEAKQMGQPEVTPHHSRCCENAEGPPGLIYPSASSPMTTDKLTNCFKLAWSTIQLLMLVVALMALILYFLIRPDRMTGTAASEGVLELQLNRWNEAPP</sequence>
<proteinExistence type="predicted"/>
<evidence type="ECO:0000256" key="2">
    <source>
        <dbReference type="SAM" id="Phobius"/>
    </source>
</evidence>
<gene>
    <name evidence="3" type="primary">THAP6</name>
</gene>
<keyword evidence="2" id="KW-0812">Transmembrane</keyword>
<accession>A0A1A8P6K5</accession>
<evidence type="ECO:0000313" key="3">
    <source>
        <dbReference type="EMBL" id="SBR76955.1"/>
    </source>
</evidence>
<feature type="non-terminal residue" evidence="3">
    <location>
        <position position="121"/>
    </location>
</feature>
<keyword evidence="2" id="KW-1133">Transmembrane helix</keyword>
<reference evidence="3" key="2">
    <citation type="submission" date="2016-06" db="EMBL/GenBank/DDBJ databases">
        <title>The genome of a short-lived fish provides insights into sex chromosome evolution and the genetic control of aging.</title>
        <authorList>
            <person name="Reichwald K."/>
            <person name="Felder M."/>
            <person name="Petzold A."/>
            <person name="Koch P."/>
            <person name="Groth M."/>
            <person name="Platzer M."/>
        </authorList>
    </citation>
    <scope>NUCLEOTIDE SEQUENCE</scope>
    <source>
        <tissue evidence="3">Brain</tissue>
    </source>
</reference>
<evidence type="ECO:0000256" key="1">
    <source>
        <dbReference type="SAM" id="MobiDB-lite"/>
    </source>
</evidence>